<comment type="caution">
    <text evidence="9">The sequence shown here is derived from an EMBL/GenBank/DDBJ whole genome shotgun (WGS) entry which is preliminary data.</text>
</comment>
<keyword evidence="2 7" id="KW-0812">Transmembrane</keyword>
<dbReference type="OrthoDB" id="3635624at2759"/>
<evidence type="ECO:0000256" key="4">
    <source>
        <dbReference type="ARBA" id="ARBA00023136"/>
    </source>
</evidence>
<dbReference type="GO" id="GO:0016020">
    <property type="term" value="C:membrane"/>
    <property type="evidence" value="ECO:0007669"/>
    <property type="project" value="UniProtKB-SubCell"/>
</dbReference>
<evidence type="ECO:0000256" key="6">
    <source>
        <dbReference type="SAM" id="MobiDB-lite"/>
    </source>
</evidence>
<reference evidence="9" key="1">
    <citation type="submission" date="2020-04" db="EMBL/GenBank/DDBJ databases">
        <title>Draft genome resource of the tomato pathogen Pseudocercospora fuligena.</title>
        <authorList>
            <person name="Zaccaron A."/>
        </authorList>
    </citation>
    <scope>NUCLEOTIDE SEQUENCE</scope>
    <source>
        <strain evidence="9">PF001</strain>
    </source>
</reference>
<evidence type="ECO:0000313" key="9">
    <source>
        <dbReference type="EMBL" id="KAF7185581.1"/>
    </source>
</evidence>
<evidence type="ECO:0000256" key="2">
    <source>
        <dbReference type="ARBA" id="ARBA00022692"/>
    </source>
</evidence>
<comment type="subcellular location">
    <subcellularLocation>
        <location evidence="1">Membrane</location>
        <topology evidence="1">Multi-pass membrane protein</topology>
    </subcellularLocation>
</comment>
<gene>
    <name evidence="9" type="ORF">HII31_13078</name>
</gene>
<evidence type="ECO:0000256" key="7">
    <source>
        <dbReference type="SAM" id="Phobius"/>
    </source>
</evidence>
<sequence>MSAHEESLETFRGRLLGSSISTFAVCMLVVPLKIWCRMSKGGAMRLGWDDALCVVALVLASVFFFIGMLGLGPDLGKHVGTEVSIPELTTFLKFLFPEQLLYLVCVAANKSAILAFYWRLFSVRARVPILVMFGIVAVWLIGLIIAVVLTCDPIAAQWDPTITDAKCSGLRQLYLGGSVPNIVTDVILLIMPLRYVWGLNTRLAQRLMLGGIFMLGCFVSIVSIVRLYNLMRVDLASPDYTWKMKEVLLWSVVEVNVGLICACLPSLKPAVSLLGLRRLFGTSHGTLEESGRPSHMQSPAFVGSDKSRSRKKGSSGGLFSSLTGLTKLDDEEDSFQMISKAHKVHGTVETRIEPLSSVELSSAERPPHDCDGKAPAISMKRDWSMLVEESDLHSNR</sequence>
<dbReference type="PANTHER" id="PTHR33048">
    <property type="entry name" value="PTH11-LIKE INTEGRAL MEMBRANE PROTEIN (AFU_ORTHOLOGUE AFUA_5G11245)"/>
    <property type="match status" value="1"/>
</dbReference>
<evidence type="ECO:0000256" key="3">
    <source>
        <dbReference type="ARBA" id="ARBA00022989"/>
    </source>
</evidence>
<feature type="transmembrane region" description="Helical" evidence="7">
    <location>
        <begin position="48"/>
        <end position="71"/>
    </location>
</feature>
<feature type="transmembrane region" description="Helical" evidence="7">
    <location>
        <begin position="100"/>
        <end position="118"/>
    </location>
</feature>
<dbReference type="InterPro" id="IPR052337">
    <property type="entry name" value="SAT4-like"/>
</dbReference>
<dbReference type="AlphaFoldDB" id="A0A8H6R455"/>
<name>A0A8H6R455_9PEZI</name>
<feature type="transmembrane region" description="Helical" evidence="7">
    <location>
        <begin position="130"/>
        <end position="155"/>
    </location>
</feature>
<dbReference type="Proteomes" id="UP000660729">
    <property type="component" value="Unassembled WGS sequence"/>
</dbReference>
<feature type="domain" description="Rhodopsin" evidence="8">
    <location>
        <begin position="32"/>
        <end position="271"/>
    </location>
</feature>
<dbReference type="PANTHER" id="PTHR33048:SF47">
    <property type="entry name" value="INTEGRAL MEMBRANE PROTEIN-RELATED"/>
    <property type="match status" value="1"/>
</dbReference>
<accession>A0A8H6R455</accession>
<keyword evidence="4 7" id="KW-0472">Membrane</keyword>
<protein>
    <submittedName>
        <fullName evidence="9">Satratoxin biosynthesis SC1 cluster protein 4</fullName>
    </submittedName>
</protein>
<evidence type="ECO:0000256" key="5">
    <source>
        <dbReference type="ARBA" id="ARBA00038359"/>
    </source>
</evidence>
<evidence type="ECO:0000259" key="8">
    <source>
        <dbReference type="Pfam" id="PF20684"/>
    </source>
</evidence>
<dbReference type="EMBL" id="JABCIY010000316">
    <property type="protein sequence ID" value="KAF7185581.1"/>
    <property type="molecule type" value="Genomic_DNA"/>
</dbReference>
<feature type="transmembrane region" description="Helical" evidence="7">
    <location>
        <begin position="175"/>
        <end position="195"/>
    </location>
</feature>
<proteinExistence type="inferred from homology"/>
<dbReference type="InterPro" id="IPR049326">
    <property type="entry name" value="Rhodopsin_dom_fungi"/>
</dbReference>
<feature type="transmembrane region" description="Helical" evidence="7">
    <location>
        <begin position="207"/>
        <end position="228"/>
    </location>
</feature>
<keyword evidence="10" id="KW-1185">Reference proteome</keyword>
<feature type="region of interest" description="Disordered" evidence="6">
    <location>
        <begin position="286"/>
        <end position="316"/>
    </location>
</feature>
<keyword evidence="3 7" id="KW-1133">Transmembrane helix</keyword>
<comment type="similarity">
    <text evidence="5">Belongs to the SAT4 family.</text>
</comment>
<dbReference type="Pfam" id="PF20684">
    <property type="entry name" value="Fung_rhodopsin"/>
    <property type="match status" value="1"/>
</dbReference>
<organism evidence="9 10">
    <name type="scientific">Pseudocercospora fuligena</name>
    <dbReference type="NCBI Taxonomy" id="685502"/>
    <lineage>
        <taxon>Eukaryota</taxon>
        <taxon>Fungi</taxon>
        <taxon>Dikarya</taxon>
        <taxon>Ascomycota</taxon>
        <taxon>Pezizomycotina</taxon>
        <taxon>Dothideomycetes</taxon>
        <taxon>Dothideomycetidae</taxon>
        <taxon>Mycosphaerellales</taxon>
        <taxon>Mycosphaerellaceae</taxon>
        <taxon>Pseudocercospora</taxon>
    </lineage>
</organism>
<evidence type="ECO:0000313" key="10">
    <source>
        <dbReference type="Proteomes" id="UP000660729"/>
    </source>
</evidence>
<feature type="transmembrane region" description="Helical" evidence="7">
    <location>
        <begin position="15"/>
        <end position="36"/>
    </location>
</feature>
<evidence type="ECO:0000256" key="1">
    <source>
        <dbReference type="ARBA" id="ARBA00004141"/>
    </source>
</evidence>